<dbReference type="AlphaFoldDB" id="A0A2X0Q685"/>
<dbReference type="EMBL" id="OUNC01000001">
    <property type="protein sequence ID" value="SPP25486.1"/>
    <property type="molecule type" value="Genomic_DNA"/>
</dbReference>
<dbReference type="Proteomes" id="UP000270190">
    <property type="component" value="Unassembled WGS sequence"/>
</dbReference>
<evidence type="ECO:0000313" key="2">
    <source>
        <dbReference type="Proteomes" id="UP000270190"/>
    </source>
</evidence>
<accession>A0A2X0Q685</accession>
<organism evidence="1 2">
    <name type="scientific">Brochothrix thermosphacta</name>
    <name type="common">Microbacterium thermosphactum</name>
    <dbReference type="NCBI Taxonomy" id="2756"/>
    <lineage>
        <taxon>Bacteria</taxon>
        <taxon>Bacillati</taxon>
        <taxon>Bacillota</taxon>
        <taxon>Bacilli</taxon>
        <taxon>Bacillales</taxon>
        <taxon>Listeriaceae</taxon>
        <taxon>Brochothrix</taxon>
    </lineage>
</organism>
<sequence length="204" mass="23680">MIRMRAFIIKLILGLILVGGATYAAYYYTQESHGDFNEETAKKVRTVVDKRGYVDNTVSVKELRKDVDKVSEDVLRGELEARLPDIEDRQKADRMTRRLIKKGVVTDVASQERIQAAINAMDVFPDSEWKEKRLMSLADASQQLSDSYTLRRNMDVWLTGENKNKEIPSETFEKYRLGIRKLKNEKTYNELTEKLGQLQDRIKK</sequence>
<reference evidence="2" key="1">
    <citation type="submission" date="2018-04" db="EMBL/GenBank/DDBJ databases">
        <authorList>
            <person name="Illikoud N."/>
        </authorList>
    </citation>
    <scope>NUCLEOTIDE SEQUENCE [LARGE SCALE GENOMIC DNA]</scope>
</reference>
<protein>
    <submittedName>
        <fullName evidence="1">Uncharacterized protein</fullName>
    </submittedName>
</protein>
<evidence type="ECO:0000313" key="1">
    <source>
        <dbReference type="EMBL" id="SPP25486.1"/>
    </source>
</evidence>
<proteinExistence type="predicted"/>
<name>A0A2X0Q685_BROTH</name>
<gene>
    <name evidence="1" type="ORF">BTBSAS_10002</name>
</gene>